<gene>
    <name evidence="1" type="ORF">THTE_3923</name>
</gene>
<evidence type="ECO:0000313" key="2">
    <source>
        <dbReference type="Proteomes" id="UP000215086"/>
    </source>
</evidence>
<dbReference type="KEGG" id="ttf:THTE_3923"/>
<dbReference type="EMBL" id="CP018477">
    <property type="protein sequence ID" value="ASV76524.1"/>
    <property type="molecule type" value="Genomic_DNA"/>
</dbReference>
<organism evidence="1 2">
    <name type="scientific">Thermogutta terrifontis</name>
    <dbReference type="NCBI Taxonomy" id="1331910"/>
    <lineage>
        <taxon>Bacteria</taxon>
        <taxon>Pseudomonadati</taxon>
        <taxon>Planctomycetota</taxon>
        <taxon>Planctomycetia</taxon>
        <taxon>Pirellulales</taxon>
        <taxon>Thermoguttaceae</taxon>
        <taxon>Thermogutta</taxon>
    </lineage>
</organism>
<proteinExistence type="predicted"/>
<keyword evidence="2" id="KW-1185">Reference proteome</keyword>
<evidence type="ECO:0000313" key="1">
    <source>
        <dbReference type="EMBL" id="ASV76524.1"/>
    </source>
</evidence>
<name>A0A286RKP5_9BACT</name>
<protein>
    <submittedName>
        <fullName evidence="1">Uncharacterized protein</fullName>
    </submittedName>
</protein>
<sequence>MDDLGLAGVLRNLRSYAHQWLAAGQSARCALAVAFKF</sequence>
<reference evidence="1 2" key="1">
    <citation type="journal article" name="Front. Microbiol.">
        <title>Sugar Metabolism of the First Thermophilic Planctomycete Thermogutta terrifontis: Comparative Genomic and Transcriptomic Approaches.</title>
        <authorList>
            <person name="Elcheninov A.G."/>
            <person name="Menzel P."/>
            <person name="Gudbergsdottir S.R."/>
            <person name="Slesarev A.I."/>
            <person name="Kadnikov V.V."/>
            <person name="Krogh A."/>
            <person name="Bonch-Osmolovskaya E.A."/>
            <person name="Peng X."/>
            <person name="Kublanov I.V."/>
        </authorList>
    </citation>
    <scope>NUCLEOTIDE SEQUENCE [LARGE SCALE GENOMIC DNA]</scope>
    <source>
        <strain evidence="1 2">R1</strain>
    </source>
</reference>
<dbReference type="AlphaFoldDB" id="A0A286RKP5"/>
<accession>A0A286RKP5</accession>
<dbReference type="Proteomes" id="UP000215086">
    <property type="component" value="Chromosome"/>
</dbReference>